<evidence type="ECO:0000313" key="2">
    <source>
        <dbReference type="EMBL" id="CAD8256621.1"/>
    </source>
</evidence>
<protein>
    <submittedName>
        <fullName evidence="2">Uncharacterized protein</fullName>
    </submittedName>
</protein>
<dbReference type="EMBL" id="HBEA01007951">
    <property type="protein sequence ID" value="CAD8256621.1"/>
    <property type="molecule type" value="Transcribed_RNA"/>
</dbReference>
<name>A0A7R9U8E3_9STRA</name>
<feature type="region of interest" description="Disordered" evidence="1">
    <location>
        <begin position="102"/>
        <end position="155"/>
    </location>
</feature>
<reference evidence="2" key="1">
    <citation type="submission" date="2021-01" db="EMBL/GenBank/DDBJ databases">
        <authorList>
            <person name="Corre E."/>
            <person name="Pelletier E."/>
            <person name="Niang G."/>
            <person name="Scheremetjew M."/>
            <person name="Finn R."/>
            <person name="Kale V."/>
            <person name="Holt S."/>
            <person name="Cochrane G."/>
            <person name="Meng A."/>
            <person name="Brown T."/>
            <person name="Cohen L."/>
        </authorList>
    </citation>
    <scope>NUCLEOTIDE SEQUENCE</scope>
    <source>
        <strain evidence="2">CCMP2078</strain>
    </source>
</reference>
<dbReference type="AlphaFoldDB" id="A0A7R9U8E3"/>
<sequence>MTPGTAHKHQPTFDKVLAWANVSAAEARFSDVTQKKLLDAVVKKALTKPNIAAQINFGYTTLLAVRKVLLFRRAQCSEDLKRCTSKDEIRRVLLKARGPNGALASLMAPTPNEDQLERANHPLELSRSAKRPRREQEDDEETVDGVPEEKSHEEVDVNDTVKMIVEARARAKEAFEAYVQAKEHLEALLKTKVHEARMHLHQELRTMEFVDGLPEKARKYLAVVTDLASLETAAMEECVDGLQD</sequence>
<proteinExistence type="predicted"/>
<evidence type="ECO:0000256" key="1">
    <source>
        <dbReference type="SAM" id="MobiDB-lite"/>
    </source>
</evidence>
<accession>A0A7R9U8E3</accession>
<gene>
    <name evidence="2" type="ORF">PPYR1160_LOCUS6113</name>
</gene>
<organism evidence="2">
    <name type="scientific">Pinguiococcus pyrenoidosus</name>
    <dbReference type="NCBI Taxonomy" id="172671"/>
    <lineage>
        <taxon>Eukaryota</taxon>
        <taxon>Sar</taxon>
        <taxon>Stramenopiles</taxon>
        <taxon>Ochrophyta</taxon>
        <taxon>Pinguiophyceae</taxon>
        <taxon>Pinguiochrysidales</taxon>
        <taxon>Pinguiochrysidaceae</taxon>
        <taxon>Pinguiococcus</taxon>
    </lineage>
</organism>